<evidence type="ECO:0000313" key="3">
    <source>
        <dbReference type="Proteomes" id="UP000239560"/>
    </source>
</evidence>
<proteinExistence type="predicted"/>
<evidence type="ECO:0000256" key="1">
    <source>
        <dbReference type="SAM" id="MobiDB-lite"/>
    </source>
</evidence>
<feature type="region of interest" description="Disordered" evidence="1">
    <location>
        <begin position="1"/>
        <end position="22"/>
    </location>
</feature>
<reference evidence="2 3" key="1">
    <citation type="journal article" date="2018" name="Elife">
        <title>Functional genomics of lipid metabolism in the oleaginous yeast Rhodosporidium toruloides.</title>
        <authorList>
            <person name="Coradetti S.T."/>
            <person name="Pinel D."/>
            <person name="Geiselman G."/>
            <person name="Ito M."/>
            <person name="Mondo S."/>
            <person name="Reilly M.C."/>
            <person name="Cheng Y.F."/>
            <person name="Bauer S."/>
            <person name="Grigoriev I."/>
            <person name="Gladden J.M."/>
            <person name="Simmons B.A."/>
            <person name="Brem R."/>
            <person name="Arkin A.P."/>
            <person name="Skerker J.M."/>
        </authorList>
    </citation>
    <scope>NUCLEOTIDE SEQUENCE [LARGE SCALE GENOMIC DNA]</scope>
    <source>
        <strain evidence="2 3">NBRC 0880</strain>
    </source>
</reference>
<accession>A0A2S9ZXR0</accession>
<comment type="caution">
    <text evidence="2">The sequence shown here is derived from an EMBL/GenBank/DDBJ whole genome shotgun (WGS) entry which is preliminary data.</text>
</comment>
<name>A0A2S9ZXR0_RHOTO</name>
<dbReference type="Proteomes" id="UP000239560">
    <property type="component" value="Unassembled WGS sequence"/>
</dbReference>
<sequence>MRPEQLEAASASATPARQPSLPLPHLVIANSRRPLRLLVRQLVPRHLKMAREPLKGESGCGMVVLER</sequence>
<gene>
    <name evidence="2" type="ORF">AAT19DRAFT_11283</name>
</gene>
<organism evidence="2 3">
    <name type="scientific">Rhodotorula toruloides</name>
    <name type="common">Yeast</name>
    <name type="synonym">Rhodosporidium toruloides</name>
    <dbReference type="NCBI Taxonomy" id="5286"/>
    <lineage>
        <taxon>Eukaryota</taxon>
        <taxon>Fungi</taxon>
        <taxon>Dikarya</taxon>
        <taxon>Basidiomycota</taxon>
        <taxon>Pucciniomycotina</taxon>
        <taxon>Microbotryomycetes</taxon>
        <taxon>Sporidiobolales</taxon>
        <taxon>Sporidiobolaceae</taxon>
        <taxon>Rhodotorula</taxon>
    </lineage>
</organism>
<protein>
    <submittedName>
        <fullName evidence="2">Uncharacterized protein</fullName>
    </submittedName>
</protein>
<dbReference type="EMBL" id="LCTV02000015">
    <property type="protein sequence ID" value="PRQ70534.1"/>
    <property type="molecule type" value="Genomic_DNA"/>
</dbReference>
<evidence type="ECO:0000313" key="2">
    <source>
        <dbReference type="EMBL" id="PRQ70534.1"/>
    </source>
</evidence>
<dbReference type="AlphaFoldDB" id="A0A2S9ZXR0"/>